<organism evidence="2 3">
    <name type="scientific">Rousettus aegyptiacus</name>
    <name type="common">Egyptian fruit bat</name>
    <name type="synonym">Pteropus aegyptiacus</name>
    <dbReference type="NCBI Taxonomy" id="9407"/>
    <lineage>
        <taxon>Eukaryota</taxon>
        <taxon>Metazoa</taxon>
        <taxon>Chordata</taxon>
        <taxon>Craniata</taxon>
        <taxon>Vertebrata</taxon>
        <taxon>Euteleostomi</taxon>
        <taxon>Mammalia</taxon>
        <taxon>Eutheria</taxon>
        <taxon>Laurasiatheria</taxon>
        <taxon>Chiroptera</taxon>
        <taxon>Yinpterochiroptera</taxon>
        <taxon>Pteropodoidea</taxon>
        <taxon>Pteropodidae</taxon>
        <taxon>Rousettinae</taxon>
        <taxon>Rousettus</taxon>
    </lineage>
</organism>
<dbReference type="Proteomes" id="UP000593571">
    <property type="component" value="Unassembled WGS sequence"/>
</dbReference>
<dbReference type="InterPro" id="IPR029163">
    <property type="entry name" value="SAP25"/>
</dbReference>
<dbReference type="Gene3D" id="6.10.140.710">
    <property type="match status" value="1"/>
</dbReference>
<gene>
    <name evidence="2" type="ORF">HJG63_017159</name>
</gene>
<protein>
    <submittedName>
        <fullName evidence="2">Sin3A associated protein 25</fullName>
    </submittedName>
</protein>
<sequence>MTSLAPWDPNYEAKAGPGVLWGPSCGSGASFSGRTLCHPSFWPLYEAASGRGHRPLAPTIGHQNGKQVPRDAGLPVMCCEDVFLSDPLLPRGQRVPLYLSEAPQQVMGSLKLLLPPPIMSPQVCPTQSPGCSTAWLSGPELIALTGLLQMSQGEPRPSFSGSSMAPTPFDGPLDPVSNHPGPSGGPSCSHCTDPSLPWTPDTHCP</sequence>
<dbReference type="PANTHER" id="PTHR39231">
    <property type="entry name" value="HISTONE DEACETYLASE COMPLEX SUBUNIT SAP25"/>
    <property type="match status" value="1"/>
</dbReference>
<dbReference type="AlphaFoldDB" id="A0A7J8F3K7"/>
<reference evidence="2 3" key="1">
    <citation type="journal article" date="2020" name="Nature">
        <title>Six reference-quality genomes reveal evolution of bat adaptations.</title>
        <authorList>
            <person name="Jebb D."/>
            <person name="Huang Z."/>
            <person name="Pippel M."/>
            <person name="Hughes G.M."/>
            <person name="Lavrichenko K."/>
            <person name="Devanna P."/>
            <person name="Winkler S."/>
            <person name="Jermiin L.S."/>
            <person name="Skirmuntt E.C."/>
            <person name="Katzourakis A."/>
            <person name="Burkitt-Gray L."/>
            <person name="Ray D.A."/>
            <person name="Sullivan K.A.M."/>
            <person name="Roscito J.G."/>
            <person name="Kirilenko B.M."/>
            <person name="Davalos L.M."/>
            <person name="Corthals A.P."/>
            <person name="Power M.L."/>
            <person name="Jones G."/>
            <person name="Ransome R.D."/>
            <person name="Dechmann D.K.N."/>
            <person name="Locatelli A.G."/>
            <person name="Puechmaille S.J."/>
            <person name="Fedrigo O."/>
            <person name="Jarvis E.D."/>
            <person name="Hiller M."/>
            <person name="Vernes S.C."/>
            <person name="Myers E.W."/>
            <person name="Teeling E.C."/>
        </authorList>
    </citation>
    <scope>NUCLEOTIDE SEQUENCE [LARGE SCALE GENOMIC DNA]</scope>
    <source>
        <strain evidence="2">MRouAeg1</strain>
        <tissue evidence="2">Muscle</tissue>
    </source>
</reference>
<comment type="caution">
    <text evidence="2">The sequence shown here is derived from an EMBL/GenBank/DDBJ whole genome shotgun (WGS) entry which is preliminary data.</text>
</comment>
<name>A0A7J8F3K7_ROUAE</name>
<evidence type="ECO:0000313" key="3">
    <source>
        <dbReference type="Proteomes" id="UP000593571"/>
    </source>
</evidence>
<accession>A0A7J8F3K7</accession>
<feature type="region of interest" description="Disordered" evidence="1">
    <location>
        <begin position="152"/>
        <end position="205"/>
    </location>
</feature>
<keyword evidence="3" id="KW-1185">Reference proteome</keyword>
<dbReference type="Pfam" id="PF15476">
    <property type="entry name" value="SAP25"/>
    <property type="match status" value="1"/>
</dbReference>
<evidence type="ECO:0000313" key="2">
    <source>
        <dbReference type="EMBL" id="KAF6442195.1"/>
    </source>
</evidence>
<evidence type="ECO:0000256" key="1">
    <source>
        <dbReference type="SAM" id="MobiDB-lite"/>
    </source>
</evidence>
<dbReference type="EMBL" id="JACASE010000008">
    <property type="protein sequence ID" value="KAF6442195.1"/>
    <property type="molecule type" value="Genomic_DNA"/>
</dbReference>
<dbReference type="GO" id="GO:0006355">
    <property type="term" value="P:regulation of DNA-templated transcription"/>
    <property type="evidence" value="ECO:0007669"/>
    <property type="project" value="InterPro"/>
</dbReference>
<dbReference type="PANTHER" id="PTHR39231:SF1">
    <property type="entry name" value="HISTONE DEACETYLASE COMPLEX SUBUNIT SAP25"/>
    <property type="match status" value="1"/>
</dbReference>
<dbReference type="GO" id="GO:0005634">
    <property type="term" value="C:nucleus"/>
    <property type="evidence" value="ECO:0007669"/>
    <property type="project" value="InterPro"/>
</dbReference>
<dbReference type="GO" id="GO:0005737">
    <property type="term" value="C:cytoplasm"/>
    <property type="evidence" value="ECO:0007669"/>
    <property type="project" value="InterPro"/>
</dbReference>
<proteinExistence type="predicted"/>